<dbReference type="RefSeq" id="WP_091519479.1">
    <property type="nucleotide sequence ID" value="NZ_LT629772.1"/>
</dbReference>
<keyword evidence="2" id="KW-1133">Transmembrane helix</keyword>
<feature type="transmembrane region" description="Helical" evidence="2">
    <location>
        <begin position="83"/>
        <end position="104"/>
    </location>
</feature>
<name>A0A1H1NMA7_9ACTN</name>
<protein>
    <submittedName>
        <fullName evidence="3">Intracellular septation protein A</fullName>
    </submittedName>
</protein>
<feature type="transmembrane region" description="Helical" evidence="2">
    <location>
        <begin position="143"/>
        <end position="166"/>
    </location>
</feature>
<evidence type="ECO:0000313" key="4">
    <source>
        <dbReference type="Proteomes" id="UP000199103"/>
    </source>
</evidence>
<keyword evidence="2" id="KW-0472">Membrane</keyword>
<feature type="compositionally biased region" description="Basic and acidic residues" evidence="1">
    <location>
        <begin position="224"/>
        <end position="237"/>
    </location>
</feature>
<evidence type="ECO:0000256" key="1">
    <source>
        <dbReference type="SAM" id="MobiDB-lite"/>
    </source>
</evidence>
<keyword evidence="4" id="KW-1185">Reference proteome</keyword>
<feature type="transmembrane region" description="Helical" evidence="2">
    <location>
        <begin position="7"/>
        <end position="24"/>
    </location>
</feature>
<evidence type="ECO:0000256" key="2">
    <source>
        <dbReference type="SAM" id="Phobius"/>
    </source>
</evidence>
<dbReference type="InterPro" id="IPR006008">
    <property type="entry name" value="YciB"/>
</dbReference>
<sequence>MDRRQLIMKLLPDIAVPAVIYFLLRAVDIAPAYALLAAAVYSIGRVGYVAIRRHRLNLVGCLVGAGVLIGGLLTLITGDPRFLMARESVVSGALGLILLVSWAIRRPAIFALVRTMNSDRPEAVGRLDQLWDGRPDFRHAMMVMTAVWGCVALAESVLRIVLVYLLPLDVMAAVSVALQLGSTALLICWTVWYRKLRGRPDRPVSDAAATPGAPQLSTTSSVRGPEHDRDHDRVVHR</sequence>
<organism evidence="3 4">
    <name type="scientific">Microlunatus soli</name>
    <dbReference type="NCBI Taxonomy" id="630515"/>
    <lineage>
        <taxon>Bacteria</taxon>
        <taxon>Bacillati</taxon>
        <taxon>Actinomycetota</taxon>
        <taxon>Actinomycetes</taxon>
        <taxon>Propionibacteriales</taxon>
        <taxon>Propionibacteriaceae</taxon>
        <taxon>Microlunatus</taxon>
    </lineage>
</organism>
<accession>A0A1H1NMA7</accession>
<reference evidence="3 4" key="1">
    <citation type="submission" date="2016-10" db="EMBL/GenBank/DDBJ databases">
        <authorList>
            <person name="de Groot N.N."/>
        </authorList>
    </citation>
    <scope>NUCLEOTIDE SEQUENCE [LARGE SCALE GENOMIC DNA]</scope>
    <source>
        <strain evidence="3 4">DSM 21800</strain>
    </source>
</reference>
<dbReference type="GO" id="GO:0016020">
    <property type="term" value="C:membrane"/>
    <property type="evidence" value="ECO:0007669"/>
    <property type="project" value="InterPro"/>
</dbReference>
<feature type="region of interest" description="Disordered" evidence="1">
    <location>
        <begin position="203"/>
        <end position="237"/>
    </location>
</feature>
<dbReference type="NCBIfam" id="NF041646">
    <property type="entry name" value="VC0807_fam"/>
    <property type="match status" value="1"/>
</dbReference>
<dbReference type="OrthoDB" id="4544430at2"/>
<dbReference type="AlphaFoldDB" id="A0A1H1NMA7"/>
<dbReference type="EMBL" id="LT629772">
    <property type="protein sequence ID" value="SDR99459.1"/>
    <property type="molecule type" value="Genomic_DNA"/>
</dbReference>
<dbReference type="STRING" id="630515.SAMN04489812_0548"/>
<dbReference type="Proteomes" id="UP000199103">
    <property type="component" value="Chromosome I"/>
</dbReference>
<feature type="transmembrane region" description="Helical" evidence="2">
    <location>
        <begin position="58"/>
        <end position="77"/>
    </location>
</feature>
<keyword evidence="2" id="KW-0812">Transmembrane</keyword>
<evidence type="ECO:0000313" key="3">
    <source>
        <dbReference type="EMBL" id="SDR99459.1"/>
    </source>
</evidence>
<dbReference type="Pfam" id="PF04279">
    <property type="entry name" value="IspA"/>
    <property type="match status" value="1"/>
</dbReference>
<feature type="transmembrane region" description="Helical" evidence="2">
    <location>
        <begin position="30"/>
        <end position="51"/>
    </location>
</feature>
<proteinExistence type="predicted"/>
<feature type="transmembrane region" description="Helical" evidence="2">
    <location>
        <begin position="172"/>
        <end position="192"/>
    </location>
</feature>
<gene>
    <name evidence="3" type="ORF">SAMN04489812_0548</name>
</gene>